<gene>
    <name evidence="2" type="ORF">JS278_02723</name>
</gene>
<dbReference type="KEGG" id="acij:JS278_02723"/>
<evidence type="ECO:0000313" key="3">
    <source>
        <dbReference type="Proteomes" id="UP000251995"/>
    </source>
</evidence>
<evidence type="ECO:0000259" key="1">
    <source>
        <dbReference type="Pfam" id="PF04230"/>
    </source>
</evidence>
<dbReference type="PANTHER" id="PTHR36836:SF1">
    <property type="entry name" value="COLANIC ACID BIOSYNTHESIS PROTEIN WCAK"/>
    <property type="match status" value="1"/>
</dbReference>
<dbReference type="Proteomes" id="UP000251995">
    <property type="component" value="Chromosome"/>
</dbReference>
<organism evidence="2 3">
    <name type="scientific">Acidipropionibacterium virtanenii</name>
    <dbReference type="NCBI Taxonomy" id="2057246"/>
    <lineage>
        <taxon>Bacteria</taxon>
        <taxon>Bacillati</taxon>
        <taxon>Actinomycetota</taxon>
        <taxon>Actinomycetes</taxon>
        <taxon>Propionibacteriales</taxon>
        <taxon>Propionibacteriaceae</taxon>
        <taxon>Acidipropionibacterium</taxon>
    </lineage>
</organism>
<protein>
    <recommendedName>
        <fullName evidence="1">Polysaccharide pyruvyl transferase domain-containing protein</fullName>
    </recommendedName>
</protein>
<name>A0A344UX60_9ACTN</name>
<keyword evidence="3" id="KW-1185">Reference proteome</keyword>
<accession>A0A344UX60</accession>
<dbReference type="AlphaFoldDB" id="A0A344UX60"/>
<dbReference type="Pfam" id="PF04230">
    <property type="entry name" value="PS_pyruv_trans"/>
    <property type="match status" value="1"/>
</dbReference>
<dbReference type="PANTHER" id="PTHR36836">
    <property type="entry name" value="COLANIC ACID BIOSYNTHESIS PROTEIN WCAK"/>
    <property type="match status" value="1"/>
</dbReference>
<dbReference type="InterPro" id="IPR007345">
    <property type="entry name" value="Polysacch_pyruvyl_Trfase"/>
</dbReference>
<reference evidence="2 3" key="1">
    <citation type="submission" date="2017-12" db="EMBL/GenBank/DDBJ databases">
        <title>The whole genome sequence of the Acidipropionibacterium virtanenii sp. nov. type strain JS278.</title>
        <authorList>
            <person name="Laine P."/>
            <person name="Deptula P."/>
            <person name="Varmanen P."/>
            <person name="Auvinen P."/>
        </authorList>
    </citation>
    <scope>NUCLEOTIDE SEQUENCE [LARGE SCALE GENOMIC DNA]</scope>
    <source>
        <strain evidence="2 3">JS278</strain>
    </source>
</reference>
<dbReference type="EMBL" id="CP025198">
    <property type="protein sequence ID" value="AXE39858.1"/>
    <property type="molecule type" value="Genomic_DNA"/>
</dbReference>
<feature type="domain" description="Polysaccharide pyruvyl transferase" evidence="1">
    <location>
        <begin position="14"/>
        <end position="278"/>
    </location>
</feature>
<evidence type="ECO:0000313" key="2">
    <source>
        <dbReference type="EMBL" id="AXE39858.1"/>
    </source>
</evidence>
<dbReference type="RefSeq" id="WP_181833743.1">
    <property type="nucleotide sequence ID" value="NZ_CP025198.1"/>
</dbReference>
<proteinExistence type="predicted"/>
<sequence>MRRIALLHAYSPFNAGDGLLVEQAIDLIHEALGAEVRIDIFASRPDGFARTSAPGTHIVGTRPGLRGYSRDYLRRLARLDEYGLVVGVGGGYLRFGKPVEAIKAWLVHMPQLAGAARAGNAVYLPQSCGPLGPVSGPVVRRLFGRMGTVMLRDDRSVSDCLGVEVVRAPDCGLLGLSRAELPFDTDAPVVVGTRALSRGAACDVEEIARRLAPVDGLVQSSVGANNDEEWTRRLGASRLYSQADLGAMDRARVVISVRLHGALMALAAGHYVIHLSYERKGFGAFGDLGLEDHVHNVYSMPVDRVVAQAEALAHDQAVRDRFDARVAAALPRLDCSRRRTISRIAAAAGTWQCS</sequence>